<keyword evidence="3" id="KW-1185">Reference proteome</keyword>
<evidence type="ECO:0000313" key="3">
    <source>
        <dbReference type="Proteomes" id="UP000249464"/>
    </source>
</evidence>
<reference evidence="2 3" key="1">
    <citation type="submission" date="2016-11" db="EMBL/GenBank/DDBJ databases">
        <authorList>
            <person name="Jaros S."/>
            <person name="Januszkiewicz K."/>
            <person name="Wedrychowicz H."/>
        </authorList>
    </citation>
    <scope>NUCLEOTIDE SEQUENCE [LARGE SCALE GENOMIC DNA]</scope>
</reference>
<dbReference type="AlphaFoldDB" id="A0A2X0MNW7"/>
<evidence type="ECO:0000313" key="2">
    <source>
        <dbReference type="EMBL" id="SGZ23966.1"/>
    </source>
</evidence>
<dbReference type="EMBL" id="FQNC01000085">
    <property type="protein sequence ID" value="SGZ23966.1"/>
    <property type="molecule type" value="Genomic_DNA"/>
</dbReference>
<proteinExistence type="predicted"/>
<sequence length="68" mass="7702">MDDDDVPPTASKLRTKPRGCTSRPLRLAVASTAYNDPDHVILRQEKEDMYMEALCQPRSHMDRQAGQS</sequence>
<protein>
    <submittedName>
        <fullName evidence="2">BQ5605_C023g09672 protein</fullName>
    </submittedName>
</protein>
<name>A0A2X0MNW7_9BASI</name>
<accession>A0A2X0MNW7</accession>
<feature type="region of interest" description="Disordered" evidence="1">
    <location>
        <begin position="1"/>
        <end position="20"/>
    </location>
</feature>
<evidence type="ECO:0000256" key="1">
    <source>
        <dbReference type="SAM" id="MobiDB-lite"/>
    </source>
</evidence>
<dbReference type="Proteomes" id="UP000249464">
    <property type="component" value="Unassembled WGS sequence"/>
</dbReference>
<gene>
    <name evidence="2" type="primary">BQ5605_C023g09672</name>
    <name evidence="2" type="ORF">BQ5605_C023G09672</name>
</gene>
<organism evidence="2 3">
    <name type="scientific">Microbotryum silenes-dioicae</name>
    <dbReference type="NCBI Taxonomy" id="796604"/>
    <lineage>
        <taxon>Eukaryota</taxon>
        <taxon>Fungi</taxon>
        <taxon>Dikarya</taxon>
        <taxon>Basidiomycota</taxon>
        <taxon>Pucciniomycotina</taxon>
        <taxon>Microbotryomycetes</taxon>
        <taxon>Microbotryales</taxon>
        <taxon>Microbotryaceae</taxon>
        <taxon>Microbotryum</taxon>
    </lineage>
</organism>